<keyword evidence="1" id="KW-0732">Signal</keyword>
<evidence type="ECO:0000256" key="1">
    <source>
        <dbReference type="SAM" id="SignalP"/>
    </source>
</evidence>
<keyword evidence="3" id="KW-1185">Reference proteome</keyword>
<feature type="chain" id="PRO_5014130597" evidence="1">
    <location>
        <begin position="26"/>
        <end position="81"/>
    </location>
</feature>
<dbReference type="Proteomes" id="UP000236161">
    <property type="component" value="Unassembled WGS sequence"/>
</dbReference>
<gene>
    <name evidence="2" type="ORF">AXF42_Ash003438</name>
</gene>
<dbReference type="EMBL" id="KZ451885">
    <property type="protein sequence ID" value="PKA66782.1"/>
    <property type="molecule type" value="Genomic_DNA"/>
</dbReference>
<dbReference type="AlphaFoldDB" id="A0A2I0BG87"/>
<feature type="signal peptide" evidence="1">
    <location>
        <begin position="1"/>
        <end position="25"/>
    </location>
</feature>
<evidence type="ECO:0000313" key="3">
    <source>
        <dbReference type="Proteomes" id="UP000236161"/>
    </source>
</evidence>
<evidence type="ECO:0000313" key="2">
    <source>
        <dbReference type="EMBL" id="PKA66782.1"/>
    </source>
</evidence>
<accession>A0A2I0BG87</accession>
<proteinExistence type="predicted"/>
<organism evidence="2 3">
    <name type="scientific">Apostasia shenzhenica</name>
    <dbReference type="NCBI Taxonomy" id="1088818"/>
    <lineage>
        <taxon>Eukaryota</taxon>
        <taxon>Viridiplantae</taxon>
        <taxon>Streptophyta</taxon>
        <taxon>Embryophyta</taxon>
        <taxon>Tracheophyta</taxon>
        <taxon>Spermatophyta</taxon>
        <taxon>Magnoliopsida</taxon>
        <taxon>Liliopsida</taxon>
        <taxon>Asparagales</taxon>
        <taxon>Orchidaceae</taxon>
        <taxon>Apostasioideae</taxon>
        <taxon>Apostasia</taxon>
    </lineage>
</organism>
<reference evidence="2 3" key="1">
    <citation type="journal article" date="2017" name="Nature">
        <title>The Apostasia genome and the evolution of orchids.</title>
        <authorList>
            <person name="Zhang G.Q."/>
            <person name="Liu K.W."/>
            <person name="Li Z."/>
            <person name="Lohaus R."/>
            <person name="Hsiao Y.Y."/>
            <person name="Niu S.C."/>
            <person name="Wang J.Y."/>
            <person name="Lin Y.C."/>
            <person name="Xu Q."/>
            <person name="Chen L.J."/>
            <person name="Yoshida K."/>
            <person name="Fujiwara S."/>
            <person name="Wang Z.W."/>
            <person name="Zhang Y.Q."/>
            <person name="Mitsuda N."/>
            <person name="Wang M."/>
            <person name="Liu G.H."/>
            <person name="Pecoraro L."/>
            <person name="Huang H.X."/>
            <person name="Xiao X.J."/>
            <person name="Lin M."/>
            <person name="Wu X.Y."/>
            <person name="Wu W.L."/>
            <person name="Chen Y.Y."/>
            <person name="Chang S.B."/>
            <person name="Sakamoto S."/>
            <person name="Ohme-Takagi M."/>
            <person name="Yagi M."/>
            <person name="Zeng S.J."/>
            <person name="Shen C.Y."/>
            <person name="Yeh C.M."/>
            <person name="Luo Y.B."/>
            <person name="Tsai W.C."/>
            <person name="Van de Peer Y."/>
            <person name="Liu Z.J."/>
        </authorList>
    </citation>
    <scope>NUCLEOTIDE SEQUENCE [LARGE SCALE GENOMIC DNA]</scope>
    <source>
        <strain evidence="3">cv. Shenzhen</strain>
        <tissue evidence="2">Stem</tissue>
    </source>
</reference>
<name>A0A2I0BG87_9ASPA</name>
<sequence length="81" mass="9660">MELKKMILTCFLLFILLAPQEMVSARICFKEVGICPRPRWPCRHVCYIFHEAAGNCVRRLFNLTHDRNSYCVCMWFAERCE</sequence>
<protein>
    <submittedName>
        <fullName evidence="2">Uncharacterized protein</fullName>
    </submittedName>
</protein>